<sequence length="149" mass="15818">ATPEAVPQWSRDLPRGGLRRRPLPNPDADAVYVPSCLNTMFAPAEGGPGVMIAFARLATRAGVRLRVPEGIAGLCCGTPWSSKGYTDGYETMGDRVRAALLEATDGGRIPVVSDAASCTEGFHRLVEALPVQVHDAVAFTAEHLLPRLP</sequence>
<feature type="non-terminal residue" evidence="2">
    <location>
        <position position="1"/>
    </location>
</feature>
<evidence type="ECO:0000256" key="1">
    <source>
        <dbReference type="SAM" id="MobiDB-lite"/>
    </source>
</evidence>
<feature type="region of interest" description="Disordered" evidence="1">
    <location>
        <begin position="1"/>
        <end position="24"/>
    </location>
</feature>
<evidence type="ECO:0000313" key="3">
    <source>
        <dbReference type="Proteomes" id="UP000249304"/>
    </source>
</evidence>
<proteinExistence type="predicted"/>
<reference evidence="2 3" key="1">
    <citation type="submission" date="2018-01" db="EMBL/GenBank/DDBJ databases">
        <title>Draft genome sequence of Nonomuraea sp. KC333.</title>
        <authorList>
            <person name="Sahin N."/>
            <person name="Saygin H."/>
            <person name="Ay H."/>
        </authorList>
    </citation>
    <scope>NUCLEOTIDE SEQUENCE [LARGE SCALE GENOMIC DNA]</scope>
    <source>
        <strain evidence="2 3">KC333</strain>
    </source>
</reference>
<protein>
    <submittedName>
        <fullName evidence="2">FAD-binding oxidoreductase</fullName>
    </submittedName>
</protein>
<dbReference type="Proteomes" id="UP000249304">
    <property type="component" value="Unassembled WGS sequence"/>
</dbReference>
<dbReference type="EMBL" id="POUD01000669">
    <property type="protein sequence ID" value="PZF98689.1"/>
    <property type="molecule type" value="Genomic_DNA"/>
</dbReference>
<evidence type="ECO:0000313" key="2">
    <source>
        <dbReference type="EMBL" id="PZF98689.1"/>
    </source>
</evidence>
<organism evidence="2 3">
    <name type="scientific">Nonomuraea aridisoli</name>
    <dbReference type="NCBI Taxonomy" id="2070368"/>
    <lineage>
        <taxon>Bacteria</taxon>
        <taxon>Bacillati</taxon>
        <taxon>Actinomycetota</taxon>
        <taxon>Actinomycetes</taxon>
        <taxon>Streptosporangiales</taxon>
        <taxon>Streptosporangiaceae</taxon>
        <taxon>Nonomuraea</taxon>
    </lineage>
</organism>
<accession>A0A2W2DCX5</accession>
<keyword evidence="3" id="KW-1185">Reference proteome</keyword>
<comment type="caution">
    <text evidence="2">The sequence shown here is derived from an EMBL/GenBank/DDBJ whole genome shotgun (WGS) entry which is preliminary data.</text>
</comment>
<name>A0A2W2DCX5_9ACTN</name>
<feature type="non-terminal residue" evidence="2">
    <location>
        <position position="149"/>
    </location>
</feature>
<gene>
    <name evidence="2" type="ORF">C1J01_48555</name>
</gene>
<dbReference type="AlphaFoldDB" id="A0A2W2DCX5"/>
<dbReference type="OrthoDB" id="9770306at2"/>